<dbReference type="EMBL" id="MU004367">
    <property type="protein sequence ID" value="KAF2654262.1"/>
    <property type="molecule type" value="Genomic_DNA"/>
</dbReference>
<protein>
    <submittedName>
        <fullName evidence="1">Uncharacterized protein</fullName>
    </submittedName>
</protein>
<dbReference type="AlphaFoldDB" id="A0A6A6T3M8"/>
<reference evidence="1" key="1">
    <citation type="journal article" date="2020" name="Stud. Mycol.">
        <title>101 Dothideomycetes genomes: a test case for predicting lifestyles and emergence of pathogens.</title>
        <authorList>
            <person name="Haridas S."/>
            <person name="Albert R."/>
            <person name="Binder M."/>
            <person name="Bloem J."/>
            <person name="Labutti K."/>
            <person name="Salamov A."/>
            <person name="Andreopoulos B."/>
            <person name="Baker S."/>
            <person name="Barry K."/>
            <person name="Bills G."/>
            <person name="Bluhm B."/>
            <person name="Cannon C."/>
            <person name="Castanera R."/>
            <person name="Culley D."/>
            <person name="Daum C."/>
            <person name="Ezra D."/>
            <person name="Gonzalez J."/>
            <person name="Henrissat B."/>
            <person name="Kuo A."/>
            <person name="Liang C."/>
            <person name="Lipzen A."/>
            <person name="Lutzoni F."/>
            <person name="Magnuson J."/>
            <person name="Mondo S."/>
            <person name="Nolan M."/>
            <person name="Ohm R."/>
            <person name="Pangilinan J."/>
            <person name="Park H.-J."/>
            <person name="Ramirez L."/>
            <person name="Alfaro M."/>
            <person name="Sun H."/>
            <person name="Tritt A."/>
            <person name="Yoshinaga Y."/>
            <person name="Zwiers L.-H."/>
            <person name="Turgeon B."/>
            <person name="Goodwin S."/>
            <person name="Spatafora J."/>
            <person name="Crous P."/>
            <person name="Grigoriev I."/>
        </authorList>
    </citation>
    <scope>NUCLEOTIDE SEQUENCE</scope>
    <source>
        <strain evidence="1">CBS 122681</strain>
    </source>
</reference>
<proteinExistence type="predicted"/>
<sequence length="449" mass="52606">MKMPKRQEENKKQWKSDYKLLKTIWEEFLGDASFERGKCVKGNFGALRMRLRDQDIRDRLMTPSLCEDWDRFISRTKHIDDGDALIAGGAHNRLVNIAQHLGQADGCEKDPWDYRVRILDRVQIPEGLWSSVWPEEGVWKVPGEYLLSNHQICSKKHTGSATPYFSMQENPAMTNYREREQQKKEWRGDWMQLTTTWAKLPYGNEYATDFQELELDMRPNFPFGKRYVTPQLREEWDRITEKTKSWETKGNTMTEQKVLEYNKFLVKIAKNHQRSTGCSVYPWDYRKRTLMSADIDPMFWENIWPEEGDWKRQDKVRHLEWKTYTEVLEHAENAFTKGDVQETWLWLRDGLSGLMNYVGSSDGLNLPKTMRVLTSPEDRLGEPENREEILEAFGKVRKGLEEKAMGTTAYIPAEQPKLEAVKVKETLVAETKVEDTQVKKQGTEDSGGD</sequence>
<organism evidence="1 2">
    <name type="scientific">Lophiostoma macrostomum CBS 122681</name>
    <dbReference type="NCBI Taxonomy" id="1314788"/>
    <lineage>
        <taxon>Eukaryota</taxon>
        <taxon>Fungi</taxon>
        <taxon>Dikarya</taxon>
        <taxon>Ascomycota</taxon>
        <taxon>Pezizomycotina</taxon>
        <taxon>Dothideomycetes</taxon>
        <taxon>Pleosporomycetidae</taxon>
        <taxon>Pleosporales</taxon>
        <taxon>Lophiostomataceae</taxon>
        <taxon>Lophiostoma</taxon>
    </lineage>
</organism>
<evidence type="ECO:0000313" key="1">
    <source>
        <dbReference type="EMBL" id="KAF2654262.1"/>
    </source>
</evidence>
<name>A0A6A6T3M8_9PLEO</name>
<dbReference type="Proteomes" id="UP000799324">
    <property type="component" value="Unassembled WGS sequence"/>
</dbReference>
<evidence type="ECO:0000313" key="2">
    <source>
        <dbReference type="Proteomes" id="UP000799324"/>
    </source>
</evidence>
<gene>
    <name evidence="1" type="ORF">K491DRAFT_779692</name>
</gene>
<accession>A0A6A6T3M8</accession>
<keyword evidence="2" id="KW-1185">Reference proteome</keyword>